<dbReference type="OrthoDB" id="2051973at2"/>
<sequence>MRIPGGWRVHNIITDGDIKVLKTALNGLVSADYEPEMLATQVVNGTNYCFICKLRVLSPNGPEGIAKIMIYKPLAGEPIIKSIESIL</sequence>
<dbReference type="AlphaFoldDB" id="A0A1V4IN57"/>
<reference evidence="1 2" key="1">
    <citation type="submission" date="2017-03" db="EMBL/GenBank/DDBJ databases">
        <title>Genome sequence of Clostridium chromiireducens DSM 23318.</title>
        <authorList>
            <person name="Poehlein A."/>
            <person name="Daniel R."/>
        </authorList>
    </citation>
    <scope>NUCLEOTIDE SEQUENCE [LARGE SCALE GENOMIC DNA]</scope>
    <source>
        <strain evidence="1 2">DSM 23318</strain>
    </source>
</reference>
<dbReference type="Proteomes" id="UP000191056">
    <property type="component" value="Unassembled WGS sequence"/>
</dbReference>
<protein>
    <submittedName>
        <fullName evidence="1">Uncharacterized protein</fullName>
    </submittedName>
</protein>
<name>A0A1V4IN57_9CLOT</name>
<evidence type="ECO:0000313" key="2">
    <source>
        <dbReference type="Proteomes" id="UP000191056"/>
    </source>
</evidence>
<dbReference type="EMBL" id="MZGT01000031">
    <property type="protein sequence ID" value="OPJ61336.1"/>
    <property type="molecule type" value="Genomic_DNA"/>
</dbReference>
<organism evidence="1 2">
    <name type="scientific">Clostridium chromiireducens</name>
    <dbReference type="NCBI Taxonomy" id="225345"/>
    <lineage>
        <taxon>Bacteria</taxon>
        <taxon>Bacillati</taxon>
        <taxon>Bacillota</taxon>
        <taxon>Clostridia</taxon>
        <taxon>Eubacteriales</taxon>
        <taxon>Clostridiaceae</taxon>
        <taxon>Clostridium</taxon>
    </lineage>
</organism>
<keyword evidence="2" id="KW-1185">Reference proteome</keyword>
<dbReference type="InterPro" id="IPR046350">
    <property type="entry name" value="Cystatin_sf"/>
</dbReference>
<comment type="caution">
    <text evidence="1">The sequence shown here is derived from an EMBL/GenBank/DDBJ whole genome shotgun (WGS) entry which is preliminary data.</text>
</comment>
<accession>A0A1V4IN57</accession>
<dbReference type="SUPFAM" id="SSF54403">
    <property type="entry name" value="Cystatin/monellin"/>
    <property type="match status" value="1"/>
</dbReference>
<evidence type="ECO:0000313" key="1">
    <source>
        <dbReference type="EMBL" id="OPJ61336.1"/>
    </source>
</evidence>
<proteinExistence type="predicted"/>
<gene>
    <name evidence="1" type="ORF">CLCHR_24960</name>
</gene>